<dbReference type="AlphaFoldDB" id="A0A7W3JV48"/>
<keyword evidence="2" id="KW-1185">Reference proteome</keyword>
<comment type="caution">
    <text evidence="1">The sequence shown here is derived from an EMBL/GenBank/DDBJ whole genome shotgun (WGS) entry which is preliminary data.</text>
</comment>
<accession>A0A7W3JV48</accession>
<evidence type="ECO:0008006" key="3">
    <source>
        <dbReference type="Google" id="ProtNLM"/>
    </source>
</evidence>
<dbReference type="Gene3D" id="3.30.530.20">
    <property type="match status" value="1"/>
</dbReference>
<evidence type="ECO:0000313" key="1">
    <source>
        <dbReference type="EMBL" id="MBA8829809.1"/>
    </source>
</evidence>
<sequence length="159" mass="17655">MNIFLKLTLDCPPDEAWEAITRPAVFRAVSSPLLKIKSLEPNGFPANWTADGPHRVAISFLGIIPMGTQTIDVSFTEKPGGVRMMIDAGKALTGPLAITHDWDHRMAISAGTSGETLYRDRLVVKAGLATPAIWFGMWIFWQYRASRLRKLSASWNLED</sequence>
<dbReference type="InterPro" id="IPR023393">
    <property type="entry name" value="START-like_dom_sf"/>
</dbReference>
<evidence type="ECO:0000313" key="2">
    <source>
        <dbReference type="Proteomes" id="UP000524237"/>
    </source>
</evidence>
<dbReference type="Proteomes" id="UP000524237">
    <property type="component" value="Unassembled WGS sequence"/>
</dbReference>
<proteinExistence type="predicted"/>
<gene>
    <name evidence="1" type="ORF">FB555_001925</name>
</gene>
<protein>
    <recommendedName>
        <fullName evidence="3">Polyketide cyclase / dehydrase and lipid transport</fullName>
    </recommendedName>
</protein>
<name>A0A7W3JV48_9MICO</name>
<reference evidence="1 2" key="1">
    <citation type="submission" date="2020-07" db="EMBL/GenBank/DDBJ databases">
        <title>Sequencing the genomes of 1000 actinobacteria strains.</title>
        <authorList>
            <person name="Klenk H.-P."/>
        </authorList>
    </citation>
    <scope>NUCLEOTIDE SEQUENCE [LARGE SCALE GENOMIC DNA]</scope>
    <source>
        <strain evidence="1 2">DSM 23737</strain>
    </source>
</reference>
<organism evidence="1 2">
    <name type="scientific">Alpinimonas psychrophila</name>
    <dbReference type="NCBI Taxonomy" id="748908"/>
    <lineage>
        <taxon>Bacteria</taxon>
        <taxon>Bacillati</taxon>
        <taxon>Actinomycetota</taxon>
        <taxon>Actinomycetes</taxon>
        <taxon>Micrococcales</taxon>
        <taxon>Microbacteriaceae</taxon>
        <taxon>Alpinimonas</taxon>
    </lineage>
</organism>
<dbReference type="RefSeq" id="WP_182485227.1">
    <property type="nucleotide sequence ID" value="NZ_JACGWU010000007.1"/>
</dbReference>
<dbReference type="SUPFAM" id="SSF55961">
    <property type="entry name" value="Bet v1-like"/>
    <property type="match status" value="1"/>
</dbReference>
<dbReference type="EMBL" id="JACGWU010000007">
    <property type="protein sequence ID" value="MBA8829809.1"/>
    <property type="molecule type" value="Genomic_DNA"/>
</dbReference>